<comment type="caution">
    <text evidence="1">The sequence shown here is derived from an EMBL/GenBank/DDBJ whole genome shotgun (WGS) entry which is preliminary data.</text>
</comment>
<dbReference type="AlphaFoldDB" id="A0A0J8B0W7"/>
<dbReference type="Proteomes" id="UP000052268">
    <property type="component" value="Unassembled WGS sequence"/>
</dbReference>
<accession>A0A0J8B0W7</accession>
<reference evidence="1 2" key="1">
    <citation type="journal article" date="2015" name="G3 (Bethesda)">
        <title>Insights into Ongoing Evolution of the Hexachlorocyclohexane Catabolic Pathway from Comparative Genomics of Ten Sphingomonadaceae Strains.</title>
        <authorList>
            <person name="Pearce S.L."/>
            <person name="Oakeshott J.G."/>
            <person name="Pandey G."/>
        </authorList>
    </citation>
    <scope>NUCLEOTIDE SEQUENCE [LARGE SCALE GENOMIC DNA]</scope>
    <source>
        <strain evidence="1 2">LL02</strain>
    </source>
</reference>
<dbReference type="EMBL" id="JACU01000002">
    <property type="protein sequence ID" value="KMS60020.1"/>
    <property type="molecule type" value="Genomic_DNA"/>
</dbReference>
<protein>
    <submittedName>
        <fullName evidence="1">Uncharacterized protein</fullName>
    </submittedName>
</protein>
<dbReference type="RefSeq" id="WP_269085125.1">
    <property type="nucleotide sequence ID" value="NZ_KQ130452.1"/>
</dbReference>
<gene>
    <name evidence="1" type="ORF">V474_08315</name>
</gene>
<evidence type="ECO:0000313" key="2">
    <source>
        <dbReference type="Proteomes" id="UP000052268"/>
    </source>
</evidence>
<keyword evidence="2" id="KW-1185">Reference proteome</keyword>
<evidence type="ECO:0000313" key="1">
    <source>
        <dbReference type="EMBL" id="KMS60020.1"/>
    </source>
</evidence>
<dbReference type="PATRIC" id="fig|1114963.3.peg.561"/>
<organism evidence="1 2">
    <name type="scientific">Novosphingobium barchaimii LL02</name>
    <dbReference type="NCBI Taxonomy" id="1114963"/>
    <lineage>
        <taxon>Bacteria</taxon>
        <taxon>Pseudomonadati</taxon>
        <taxon>Pseudomonadota</taxon>
        <taxon>Alphaproteobacteria</taxon>
        <taxon>Sphingomonadales</taxon>
        <taxon>Sphingomonadaceae</taxon>
        <taxon>Novosphingobium</taxon>
    </lineage>
</organism>
<proteinExistence type="predicted"/>
<name>A0A0J8B0W7_9SPHN</name>
<sequence>MGNDADRPGEAGRRTGREWARQAEVGLADANQPIRWTFQRQQR</sequence>